<evidence type="ECO:0000259" key="6">
    <source>
        <dbReference type="Pfam" id="PF00294"/>
    </source>
</evidence>
<sequence>MNVIMKKEFDFILIGRITIDFNPTDYYNNLENSSLFKKYIGGSAANIAIGLSRLKNKVGFFGSVSDDQFGNFVLNVFENEKIDISRIKKTKDHKLGLTFTEMLSEEKSTILMYRDNVADLQIDVSDIDLDYILRTKILVISGTSLAKSPSREAVLKALFLAKNNGIKVVFDIDYRPYSWKNLDEVSLYYQIVAQNSDLIIGSYEEIQLTSRFCLENPENLIDDDYAKYWLKFVDLIIIKNGKKGSKLYQKDKKLVAKIVPVKMLKGYGGGDAYASLFLDHYLKNESDLENGLALATSAASIMVQSHSSFDLPDYQKILEFKDNALKSDPDLVQKKEWNAFKK</sequence>
<proteinExistence type="inferred from homology"/>
<dbReference type="PANTHER" id="PTHR43085:SF49">
    <property type="entry name" value="5-DEHYDRO-2-DEOXYGLUCONOKINASE"/>
    <property type="match status" value="1"/>
</dbReference>
<evidence type="ECO:0000256" key="1">
    <source>
        <dbReference type="ARBA" id="ARBA00010688"/>
    </source>
</evidence>
<evidence type="ECO:0000313" key="8">
    <source>
        <dbReference type="Proteomes" id="UP000013962"/>
    </source>
</evidence>
<keyword evidence="5" id="KW-0067">ATP-binding</keyword>
<protein>
    <submittedName>
        <fullName evidence="7">5-dehydro-2-deoxygluconokinase</fullName>
    </submittedName>
</protein>
<dbReference type="InterPro" id="IPR023314">
    <property type="entry name" value="Myo_inos_IolC-like_sf"/>
</dbReference>
<evidence type="ECO:0000256" key="3">
    <source>
        <dbReference type="ARBA" id="ARBA00022741"/>
    </source>
</evidence>
<comment type="similarity">
    <text evidence="1">Belongs to the carbohydrate kinase PfkB family.</text>
</comment>
<dbReference type="Gene3D" id="2.20.150.10">
    <property type="entry name" value="putative 5-dehydro-2- deoxygluconokinase"/>
    <property type="match status" value="1"/>
</dbReference>
<dbReference type="EMBL" id="CP003131">
    <property type="protein sequence ID" value="AGM22025.1"/>
    <property type="molecule type" value="Genomic_DNA"/>
</dbReference>
<gene>
    <name evidence="7" type="ORF">MHP168L_245</name>
</gene>
<evidence type="ECO:0000256" key="2">
    <source>
        <dbReference type="ARBA" id="ARBA00022679"/>
    </source>
</evidence>
<keyword evidence="4" id="KW-0418">Kinase</keyword>
<dbReference type="Gene3D" id="3.40.1190.20">
    <property type="match status" value="1"/>
</dbReference>
<evidence type="ECO:0000313" key="7">
    <source>
        <dbReference type="EMBL" id="AGM22025.1"/>
    </source>
</evidence>
<feature type="domain" description="Carbohydrate kinase PfkB" evidence="6">
    <location>
        <begin position="13"/>
        <end position="308"/>
    </location>
</feature>
<dbReference type="InterPro" id="IPR011611">
    <property type="entry name" value="PfkB_dom"/>
</dbReference>
<keyword evidence="3" id="KW-0547">Nucleotide-binding</keyword>
<evidence type="ECO:0000256" key="4">
    <source>
        <dbReference type="ARBA" id="ARBA00022777"/>
    </source>
</evidence>
<organism evidence="7 8">
    <name type="scientific">Mesomycoplasma hyopneumoniae 168-L</name>
    <dbReference type="NCBI Taxonomy" id="1116211"/>
    <lineage>
        <taxon>Bacteria</taxon>
        <taxon>Bacillati</taxon>
        <taxon>Mycoplasmatota</taxon>
        <taxon>Mycoplasmoidales</taxon>
        <taxon>Metamycoplasmataceae</taxon>
        <taxon>Mesomycoplasma</taxon>
    </lineage>
</organism>
<dbReference type="Pfam" id="PF00294">
    <property type="entry name" value="PfkB"/>
    <property type="match status" value="1"/>
</dbReference>
<reference evidence="7 8" key="1">
    <citation type="journal article" date="2013" name="BMC Genomics">
        <title>Comparative genomic analyses of Mycoplasma hyopneumoniae pathogenic 168 strain and its high-passaged attenuated strain.</title>
        <authorList>
            <person name="Liu W."/>
            <person name="Xiao S."/>
            <person name="Li M."/>
            <person name="Guo S."/>
            <person name="Li S."/>
            <person name="Luo R."/>
            <person name="Feng Z."/>
            <person name="Li B."/>
            <person name="Zhou Z."/>
            <person name="Shao G."/>
            <person name="Chen H."/>
            <person name="Fang L."/>
        </authorList>
    </citation>
    <scope>NUCLEOTIDE SEQUENCE [LARGE SCALE GENOMIC DNA]</scope>
    <source>
        <strain evidence="7 8">168-L</strain>
    </source>
</reference>
<name>A0ABM5NP51_MESH1</name>
<dbReference type="InterPro" id="IPR030830">
    <property type="entry name" value="Myo_inos_IolC"/>
</dbReference>
<dbReference type="PANTHER" id="PTHR43085">
    <property type="entry name" value="HEXOKINASE FAMILY MEMBER"/>
    <property type="match status" value="1"/>
</dbReference>
<keyword evidence="2" id="KW-0808">Transferase</keyword>
<accession>A0ABM5NP51</accession>
<dbReference type="HAMAP" id="MF_01668">
    <property type="entry name" value="IolC"/>
    <property type="match status" value="1"/>
</dbReference>
<dbReference type="InterPro" id="IPR022841">
    <property type="entry name" value="DKG_kinase_firmi"/>
</dbReference>
<dbReference type="Proteomes" id="UP000013962">
    <property type="component" value="Chromosome"/>
</dbReference>
<dbReference type="CDD" id="cd01166">
    <property type="entry name" value="KdgK"/>
    <property type="match status" value="1"/>
</dbReference>
<keyword evidence="8" id="KW-1185">Reference proteome</keyword>
<dbReference type="InterPro" id="IPR029056">
    <property type="entry name" value="Ribokinase-like"/>
</dbReference>
<dbReference type="SUPFAM" id="SSF53613">
    <property type="entry name" value="Ribokinase-like"/>
    <property type="match status" value="1"/>
</dbReference>
<dbReference type="NCBIfam" id="TIGR04382">
    <property type="entry name" value="myo_inos_iolC_N"/>
    <property type="match status" value="1"/>
</dbReference>
<dbReference type="InterPro" id="IPR050306">
    <property type="entry name" value="PfkB_Carbo_kinase"/>
</dbReference>
<evidence type="ECO:0000256" key="5">
    <source>
        <dbReference type="ARBA" id="ARBA00022840"/>
    </source>
</evidence>